<evidence type="ECO:0000313" key="3">
    <source>
        <dbReference type="Proteomes" id="UP000451233"/>
    </source>
</evidence>
<reference evidence="2 3" key="1">
    <citation type="submission" date="2019-11" db="EMBL/GenBank/DDBJ databases">
        <title>Pedobacter sp. HMF7056 Genome sequencing and assembly.</title>
        <authorList>
            <person name="Kang H."/>
            <person name="Kim H."/>
            <person name="Joh K."/>
        </authorList>
    </citation>
    <scope>NUCLEOTIDE SEQUENCE [LARGE SCALE GENOMIC DNA]</scope>
    <source>
        <strain evidence="2 3">HMF7056</strain>
    </source>
</reference>
<protein>
    <recommendedName>
        <fullName evidence="1">Fungal lipase-type domain-containing protein</fullName>
    </recommendedName>
</protein>
<dbReference type="Gene3D" id="3.40.50.1820">
    <property type="entry name" value="alpha/beta hydrolase"/>
    <property type="match status" value="1"/>
</dbReference>
<gene>
    <name evidence="2" type="ORF">GS398_17205</name>
</gene>
<dbReference type="Proteomes" id="UP000451233">
    <property type="component" value="Unassembled WGS sequence"/>
</dbReference>
<dbReference type="SUPFAM" id="SSF53474">
    <property type="entry name" value="alpha/beta-Hydrolases"/>
    <property type="match status" value="1"/>
</dbReference>
<organism evidence="2 3">
    <name type="scientific">Hufsiella ginkgonis</name>
    <dbReference type="NCBI Taxonomy" id="2695274"/>
    <lineage>
        <taxon>Bacteria</taxon>
        <taxon>Pseudomonadati</taxon>
        <taxon>Bacteroidota</taxon>
        <taxon>Sphingobacteriia</taxon>
        <taxon>Sphingobacteriales</taxon>
        <taxon>Sphingobacteriaceae</taxon>
        <taxon>Hufsiella</taxon>
    </lineage>
</organism>
<comment type="caution">
    <text evidence="2">The sequence shown here is derived from an EMBL/GenBank/DDBJ whole genome shotgun (WGS) entry which is preliminary data.</text>
</comment>
<dbReference type="InterPro" id="IPR029058">
    <property type="entry name" value="AB_hydrolase_fold"/>
</dbReference>
<proteinExistence type="predicted"/>
<dbReference type="AlphaFoldDB" id="A0A7K1Y1D4"/>
<sequence>MTEYQQTFLLSMLSNQAPELVNQPFPENLDLIQQDAEQLMESQFLASIPERLTAMGGFATLEWGPAIFIDPSDIQEDTKTKTYNATATNTMAVFSTGSTGVYTIAIAGTKATSIFDEKTEDAKVGVLVDWAYGVPVEQPVLKPRISTGTNDGLGVLLSLPDPKTGVNLATYLSTLASGTVITITGHSLGGGLAPALSLALFGAASNISPSLLKQGLLPQVYATAGPDIGNKDYVTYLSGTFKATTPPPANKYEQYNCKIWNSLDVVPHAWSPAFLSQIKSIYKSYGMDTPGYVGGVIDAVSADIKAHNYDPLPYNPYYSLDDALNGQFPGKFQPLDSFPSDSFINYNCNNNCNANVDVCNFVTEMLFQHIDAYFNELQIPFQAPANKMDACAITQKLDPL</sequence>
<name>A0A7K1Y1D4_9SPHI</name>
<dbReference type="RefSeq" id="WP_160908050.1">
    <property type="nucleotide sequence ID" value="NZ_WVHS01000004.1"/>
</dbReference>
<dbReference type="GO" id="GO:0006629">
    <property type="term" value="P:lipid metabolic process"/>
    <property type="evidence" value="ECO:0007669"/>
    <property type="project" value="InterPro"/>
</dbReference>
<evidence type="ECO:0000313" key="2">
    <source>
        <dbReference type="EMBL" id="MXV17041.1"/>
    </source>
</evidence>
<keyword evidence="3" id="KW-1185">Reference proteome</keyword>
<feature type="domain" description="Fungal lipase-type" evidence="1">
    <location>
        <begin position="179"/>
        <end position="269"/>
    </location>
</feature>
<evidence type="ECO:0000259" key="1">
    <source>
        <dbReference type="Pfam" id="PF01764"/>
    </source>
</evidence>
<dbReference type="Pfam" id="PF01764">
    <property type="entry name" value="Lipase_3"/>
    <property type="match status" value="1"/>
</dbReference>
<dbReference type="InterPro" id="IPR002921">
    <property type="entry name" value="Fungal_lipase-type"/>
</dbReference>
<accession>A0A7K1Y1D4</accession>
<dbReference type="EMBL" id="WVHS01000004">
    <property type="protein sequence ID" value="MXV17041.1"/>
    <property type="molecule type" value="Genomic_DNA"/>
</dbReference>